<dbReference type="PANTHER" id="PTHR14187">
    <property type="entry name" value="ALPHA KINASE/ELONGATION FACTOR 2 KINASE"/>
    <property type="match status" value="1"/>
</dbReference>
<gene>
    <name evidence="1" type="ORF">ACHE_40962S</name>
</gene>
<dbReference type="AlphaFoldDB" id="A0A7R7ZNC5"/>
<dbReference type="RefSeq" id="XP_043136920.1">
    <property type="nucleotide sequence ID" value="XM_043279219.1"/>
</dbReference>
<evidence type="ECO:0000313" key="2">
    <source>
        <dbReference type="Proteomes" id="UP000637239"/>
    </source>
</evidence>
<dbReference type="KEGG" id="ache:ACHE_40962S"/>
<dbReference type="InterPro" id="IPR043129">
    <property type="entry name" value="ATPase_NBD"/>
</dbReference>
<dbReference type="Gene3D" id="3.30.420.40">
    <property type="match status" value="1"/>
</dbReference>
<dbReference type="PANTHER" id="PTHR14187:SF82">
    <property type="entry name" value="FAMILY CHAPERONE, PUTATIVE (AFU_ORTHOLOGUE AFUA_7G08575)-RELATED"/>
    <property type="match status" value="1"/>
</dbReference>
<organism evidence="1 2">
    <name type="scientific">Aspergillus chevalieri</name>
    <name type="common">Eurotium chevalieri</name>
    <dbReference type="NCBI Taxonomy" id="182096"/>
    <lineage>
        <taxon>Eukaryota</taxon>
        <taxon>Fungi</taxon>
        <taxon>Dikarya</taxon>
        <taxon>Ascomycota</taxon>
        <taxon>Pezizomycotina</taxon>
        <taxon>Eurotiomycetes</taxon>
        <taxon>Eurotiomycetidae</taxon>
        <taxon>Eurotiales</taxon>
        <taxon>Aspergillaceae</taxon>
        <taxon>Aspergillus</taxon>
        <taxon>Aspergillus subgen. Aspergillus</taxon>
    </lineage>
</organism>
<dbReference type="Proteomes" id="UP000637239">
    <property type="component" value="Chromosome 4"/>
</dbReference>
<keyword evidence="2" id="KW-1185">Reference proteome</keyword>
<dbReference type="CDD" id="cd10170">
    <property type="entry name" value="ASKHA_NBD_HSP70"/>
    <property type="match status" value="1"/>
</dbReference>
<sequence>MVPAMWPEKAKAVAFSCAERAGFGKAFKLRIISEPETATMHALHASSPHGLEVGDKIVLCDAGGEAPRNGTLCGNTFLNRNFEEFLKNRLSFCPGWGRDTLEEALHRFEAVAKRTFCGNEDDNFHFPVLRIADNAKAGVCRGQFCVTGREMKEIFNPVLQAVHDLVKDQVRTSSKNMKTIFLVGGYVQSPYLRKYLRDHFALGIEALAPVNGWTAVMRGALIKTVREICASGTGALVESRVARRTMGSFGYKRHLTRKCMMIRGSKFWDKFDGIRRITVMEWLIQKGDVIVEGDPVNHALKQIQHETRGPLKSIHTTVYELDSPTGERAPMYYNDSPDIKIYATLSPPLDKIEKTCVPLVRGYDNKSYYRVSYDIRAAFFSAHSEYSLRYDGKNYGTVKVDYA</sequence>
<accession>A0A7R7ZNC5</accession>
<name>A0A7R7ZNC5_ASPCH</name>
<proteinExistence type="predicted"/>
<dbReference type="GeneID" id="66982756"/>
<reference evidence="1" key="2">
    <citation type="submission" date="2021-02" db="EMBL/GenBank/DDBJ databases">
        <title>Aspergillus chevalieri M1 genome sequence.</title>
        <authorList>
            <person name="Kadooka C."/>
            <person name="Mori K."/>
            <person name="Futagami T."/>
        </authorList>
    </citation>
    <scope>NUCLEOTIDE SEQUENCE</scope>
    <source>
        <strain evidence="1">M1</strain>
    </source>
</reference>
<dbReference type="EMBL" id="AP024419">
    <property type="protein sequence ID" value="BCR88398.1"/>
    <property type="molecule type" value="Genomic_DNA"/>
</dbReference>
<reference evidence="1" key="1">
    <citation type="submission" date="2021-01" db="EMBL/GenBank/DDBJ databases">
        <authorList>
            <consortium name="Aspergillus chevalieri M1 genome sequencing consortium"/>
            <person name="Kazuki M."/>
            <person name="Futagami T."/>
        </authorList>
    </citation>
    <scope>NUCLEOTIDE SEQUENCE</scope>
    <source>
        <strain evidence="1">M1</strain>
    </source>
</reference>
<evidence type="ECO:0000313" key="1">
    <source>
        <dbReference type="EMBL" id="BCR88398.1"/>
    </source>
</evidence>
<protein>
    <submittedName>
        <fullName evidence="1">Uncharacterized protein</fullName>
    </submittedName>
</protein>
<dbReference type="SUPFAM" id="SSF53067">
    <property type="entry name" value="Actin-like ATPase domain"/>
    <property type="match status" value="1"/>
</dbReference>
<dbReference type="Gene3D" id="3.90.640.10">
    <property type="entry name" value="Actin, Chain A, domain 4"/>
    <property type="match status" value="1"/>
</dbReference>